<reference evidence="5" key="1">
    <citation type="journal article" date="2024" name="IScience">
        <title>Strigolactones Initiate the Formation of Haustorium-like Structures in Castilleja.</title>
        <authorList>
            <person name="Buerger M."/>
            <person name="Peterson D."/>
            <person name="Chory J."/>
        </authorList>
    </citation>
    <scope>NUCLEOTIDE SEQUENCE [LARGE SCALE GENOMIC DNA]</scope>
</reference>
<dbReference type="PANTHER" id="PTHR42648:SF31">
    <property type="entry name" value="RNA-DIRECTED DNA POLYMERASE"/>
    <property type="match status" value="1"/>
</dbReference>
<evidence type="ECO:0000259" key="2">
    <source>
        <dbReference type="Pfam" id="PF13976"/>
    </source>
</evidence>
<evidence type="ECO:0000313" key="4">
    <source>
        <dbReference type="EMBL" id="KAL3651382.1"/>
    </source>
</evidence>
<comment type="caution">
    <text evidence="4">The sequence shown here is derived from an EMBL/GenBank/DDBJ whole genome shotgun (WGS) entry which is preliminary data.</text>
</comment>
<dbReference type="Gene3D" id="3.30.420.10">
    <property type="entry name" value="Ribonuclease H-like superfamily/Ribonuclease H"/>
    <property type="match status" value="1"/>
</dbReference>
<dbReference type="EMBL" id="JAVIJP010000006">
    <property type="protein sequence ID" value="KAL3651382.1"/>
    <property type="molecule type" value="Genomic_DNA"/>
</dbReference>
<dbReference type="Pfam" id="PF13976">
    <property type="entry name" value="gag_pre-integrs"/>
    <property type="match status" value="1"/>
</dbReference>
<dbReference type="PANTHER" id="PTHR42648">
    <property type="entry name" value="TRANSPOSASE, PUTATIVE-RELATED"/>
    <property type="match status" value="1"/>
</dbReference>
<keyword evidence="1" id="KW-0378">Hydrolase</keyword>
<evidence type="ECO:0008006" key="6">
    <source>
        <dbReference type="Google" id="ProtNLM"/>
    </source>
</evidence>
<keyword evidence="1" id="KW-0645">Protease</keyword>
<sequence length="249" mass="28134">MTNQSDSIQKDTTTLSCVSGMPAILSLISRVSKSDWILDSGASKHICTDLSLLFNIRKSASARVILPDGSVFNVPLIGHVQLSDDILLENVFYVPAFHFNLISDKTLKKIGRGNKIEGLYVLSSDTFTNRIFTDTSNDTIALCNKVSSETWHRRLGHLPISKLLVLKNSSHIVFDNDKYNCFHVCPLAKQRKLPFQSHTQFATSIFDLIHCDIWGPYKVPSHSGDRFFVTIVDDCSRYSWIHMIKHKFS</sequence>
<dbReference type="GO" id="GO:0008233">
    <property type="term" value="F:peptidase activity"/>
    <property type="evidence" value="ECO:0007669"/>
    <property type="project" value="UniProtKB-KW"/>
</dbReference>
<dbReference type="SUPFAM" id="SSF53098">
    <property type="entry name" value="Ribonuclease H-like"/>
    <property type="match status" value="1"/>
</dbReference>
<gene>
    <name evidence="4" type="ORF">CASFOL_004384</name>
</gene>
<name>A0ABD3ECD0_9LAMI</name>
<dbReference type="InterPro" id="IPR054722">
    <property type="entry name" value="PolX-like_BBD"/>
</dbReference>
<dbReference type="InterPro" id="IPR039537">
    <property type="entry name" value="Retrotran_Ty1/copia-like"/>
</dbReference>
<dbReference type="AlphaFoldDB" id="A0ABD3ECD0"/>
<evidence type="ECO:0000259" key="3">
    <source>
        <dbReference type="Pfam" id="PF22936"/>
    </source>
</evidence>
<dbReference type="InterPro" id="IPR036397">
    <property type="entry name" value="RNaseH_sf"/>
</dbReference>
<dbReference type="InterPro" id="IPR025724">
    <property type="entry name" value="GAG-pre-integrase_dom"/>
</dbReference>
<dbReference type="InterPro" id="IPR012337">
    <property type="entry name" value="RNaseH-like_sf"/>
</dbReference>
<evidence type="ECO:0000256" key="1">
    <source>
        <dbReference type="ARBA" id="ARBA00022670"/>
    </source>
</evidence>
<accession>A0ABD3ECD0</accession>
<feature type="domain" description="Retrovirus-related Pol polyprotein from transposon TNT 1-94-like beta-barrel" evidence="3">
    <location>
        <begin position="36"/>
        <end position="109"/>
    </location>
</feature>
<protein>
    <recommendedName>
        <fullName evidence="6">Retrovirus-related Pol polyprotein from transposon TNT 1-94</fullName>
    </recommendedName>
</protein>
<evidence type="ECO:0000313" key="5">
    <source>
        <dbReference type="Proteomes" id="UP001632038"/>
    </source>
</evidence>
<dbReference type="GO" id="GO:0006508">
    <property type="term" value="P:proteolysis"/>
    <property type="evidence" value="ECO:0007669"/>
    <property type="project" value="UniProtKB-KW"/>
</dbReference>
<dbReference type="Pfam" id="PF22936">
    <property type="entry name" value="Pol_BBD"/>
    <property type="match status" value="1"/>
</dbReference>
<feature type="domain" description="GAG-pre-integrase" evidence="2">
    <location>
        <begin position="118"/>
        <end position="190"/>
    </location>
</feature>
<proteinExistence type="predicted"/>
<organism evidence="4 5">
    <name type="scientific">Castilleja foliolosa</name>
    <dbReference type="NCBI Taxonomy" id="1961234"/>
    <lineage>
        <taxon>Eukaryota</taxon>
        <taxon>Viridiplantae</taxon>
        <taxon>Streptophyta</taxon>
        <taxon>Embryophyta</taxon>
        <taxon>Tracheophyta</taxon>
        <taxon>Spermatophyta</taxon>
        <taxon>Magnoliopsida</taxon>
        <taxon>eudicotyledons</taxon>
        <taxon>Gunneridae</taxon>
        <taxon>Pentapetalae</taxon>
        <taxon>asterids</taxon>
        <taxon>lamiids</taxon>
        <taxon>Lamiales</taxon>
        <taxon>Orobanchaceae</taxon>
        <taxon>Pedicularideae</taxon>
        <taxon>Castillejinae</taxon>
        <taxon>Castilleja</taxon>
    </lineage>
</organism>
<keyword evidence="5" id="KW-1185">Reference proteome</keyword>
<dbReference type="Proteomes" id="UP001632038">
    <property type="component" value="Unassembled WGS sequence"/>
</dbReference>